<keyword evidence="2" id="KW-1185">Reference proteome</keyword>
<sequence>MKKLLSVPQGDLGWPNRHALSLSCGIYEDCIRAYINHTNNNVFMAQKPHSHVNEADRSPKLEVEGLGTGAQMYHQLNKNPLQKLQIATEKSQTIFSSILLCFQLDKSDKKLRSPSGNHCAMRPQSGEDLEAGGTAATQYIIAKGLGHYQAPSPSSSVLWDLLMKLENKPFDGTALLLGEVQSFGSVLALSVHNVGHYISG</sequence>
<gene>
    <name evidence="1" type="ORF">B0T20DRAFT_392139</name>
</gene>
<reference evidence="1" key="1">
    <citation type="journal article" date="2023" name="Mol. Phylogenet. Evol.">
        <title>Genome-scale phylogeny and comparative genomics of the fungal order Sordariales.</title>
        <authorList>
            <person name="Hensen N."/>
            <person name="Bonometti L."/>
            <person name="Westerberg I."/>
            <person name="Brannstrom I.O."/>
            <person name="Guillou S."/>
            <person name="Cros-Aarteil S."/>
            <person name="Calhoun S."/>
            <person name="Haridas S."/>
            <person name="Kuo A."/>
            <person name="Mondo S."/>
            <person name="Pangilinan J."/>
            <person name="Riley R."/>
            <person name="LaButti K."/>
            <person name="Andreopoulos B."/>
            <person name="Lipzen A."/>
            <person name="Chen C."/>
            <person name="Yan M."/>
            <person name="Daum C."/>
            <person name="Ng V."/>
            <person name="Clum A."/>
            <person name="Steindorff A."/>
            <person name="Ohm R.A."/>
            <person name="Martin F."/>
            <person name="Silar P."/>
            <person name="Natvig D.O."/>
            <person name="Lalanne C."/>
            <person name="Gautier V."/>
            <person name="Ament-Velasquez S.L."/>
            <person name="Kruys A."/>
            <person name="Hutchinson M.I."/>
            <person name="Powell A.J."/>
            <person name="Barry K."/>
            <person name="Miller A.N."/>
            <person name="Grigoriev I.V."/>
            <person name="Debuchy R."/>
            <person name="Gladieux P."/>
            <person name="Hiltunen Thoren M."/>
            <person name="Johannesson H."/>
        </authorList>
    </citation>
    <scope>NUCLEOTIDE SEQUENCE</scope>
    <source>
        <strain evidence="1">FGSC 1904</strain>
    </source>
</reference>
<comment type="caution">
    <text evidence="1">The sequence shown here is derived from an EMBL/GenBank/DDBJ whole genome shotgun (WGS) entry which is preliminary data.</text>
</comment>
<organism evidence="1 2">
    <name type="scientific">Sordaria brevicollis</name>
    <dbReference type="NCBI Taxonomy" id="83679"/>
    <lineage>
        <taxon>Eukaryota</taxon>
        <taxon>Fungi</taxon>
        <taxon>Dikarya</taxon>
        <taxon>Ascomycota</taxon>
        <taxon>Pezizomycotina</taxon>
        <taxon>Sordariomycetes</taxon>
        <taxon>Sordariomycetidae</taxon>
        <taxon>Sordariales</taxon>
        <taxon>Sordariaceae</taxon>
        <taxon>Sordaria</taxon>
    </lineage>
</organism>
<name>A0AAE0PFN1_SORBR</name>
<accession>A0AAE0PFN1</accession>
<protein>
    <submittedName>
        <fullName evidence="1">Uncharacterized protein</fullName>
    </submittedName>
</protein>
<dbReference type="Proteomes" id="UP001281003">
    <property type="component" value="Unassembled WGS sequence"/>
</dbReference>
<evidence type="ECO:0000313" key="1">
    <source>
        <dbReference type="EMBL" id="KAK3399121.1"/>
    </source>
</evidence>
<dbReference type="EMBL" id="JAUTDP010000005">
    <property type="protein sequence ID" value="KAK3399121.1"/>
    <property type="molecule type" value="Genomic_DNA"/>
</dbReference>
<reference evidence="1" key="2">
    <citation type="submission" date="2023-07" db="EMBL/GenBank/DDBJ databases">
        <authorList>
            <consortium name="Lawrence Berkeley National Laboratory"/>
            <person name="Haridas S."/>
            <person name="Hensen N."/>
            <person name="Bonometti L."/>
            <person name="Westerberg I."/>
            <person name="Brannstrom I.O."/>
            <person name="Guillou S."/>
            <person name="Cros-Aarteil S."/>
            <person name="Calhoun S."/>
            <person name="Kuo A."/>
            <person name="Mondo S."/>
            <person name="Pangilinan J."/>
            <person name="Riley R."/>
            <person name="LaButti K."/>
            <person name="Andreopoulos B."/>
            <person name="Lipzen A."/>
            <person name="Chen C."/>
            <person name="Yanf M."/>
            <person name="Daum C."/>
            <person name="Ng V."/>
            <person name="Clum A."/>
            <person name="Steindorff A."/>
            <person name="Ohm R."/>
            <person name="Martin F."/>
            <person name="Silar P."/>
            <person name="Natvig D."/>
            <person name="Lalanne C."/>
            <person name="Gautier V."/>
            <person name="Ament-velasquez S.L."/>
            <person name="Kruys A."/>
            <person name="Hutchinson M.I."/>
            <person name="Powell A.J."/>
            <person name="Barry K."/>
            <person name="Miller A.N."/>
            <person name="Grigoriev I.V."/>
            <person name="Debuchy R."/>
            <person name="Gladieux P."/>
            <person name="Thoren M.H."/>
            <person name="Johannesson H."/>
        </authorList>
    </citation>
    <scope>NUCLEOTIDE SEQUENCE</scope>
    <source>
        <strain evidence="1">FGSC 1904</strain>
    </source>
</reference>
<dbReference type="AlphaFoldDB" id="A0AAE0PFN1"/>
<evidence type="ECO:0000313" key="2">
    <source>
        <dbReference type="Proteomes" id="UP001281003"/>
    </source>
</evidence>
<proteinExistence type="predicted"/>